<dbReference type="Gramene" id="ORUFI07G09270.1">
    <property type="protein sequence ID" value="ORUFI07G09270.1"/>
    <property type="gene ID" value="ORUFI07G09270"/>
</dbReference>
<sequence>MSEEEVEAGTGGGGDGEAAEEVGKRVESTAAMGRRWAEEPIAEASVQVESEVGRRGGGGRPVESTAAWGGVGEAEGAAWWRRRVVGEERAGEGRRIWRRRWCAVAGARAVDLAEEAAARAVDGDKGARGGRGHEVAAPRVFFASIFFLAWIFFWRGKNLGDSFFYYFPAHLN</sequence>
<dbReference type="Proteomes" id="UP000008022">
    <property type="component" value="Unassembled WGS sequence"/>
</dbReference>
<name>A0A0E0Q6A5_ORYRU</name>
<reference evidence="3" key="2">
    <citation type="submission" date="2015-06" db="UniProtKB">
        <authorList>
            <consortium name="EnsemblPlants"/>
        </authorList>
    </citation>
    <scope>IDENTIFICATION</scope>
</reference>
<keyword evidence="2" id="KW-0472">Membrane</keyword>
<evidence type="ECO:0000256" key="1">
    <source>
        <dbReference type="SAM" id="MobiDB-lite"/>
    </source>
</evidence>
<feature type="transmembrane region" description="Helical" evidence="2">
    <location>
        <begin position="135"/>
        <end position="154"/>
    </location>
</feature>
<evidence type="ECO:0000256" key="2">
    <source>
        <dbReference type="SAM" id="Phobius"/>
    </source>
</evidence>
<keyword evidence="2" id="KW-1133">Transmembrane helix</keyword>
<keyword evidence="2" id="KW-0812">Transmembrane</keyword>
<feature type="region of interest" description="Disordered" evidence="1">
    <location>
        <begin position="1"/>
        <end position="66"/>
    </location>
</feature>
<dbReference type="HOGENOM" id="CLU_1557790_0_0_1"/>
<protein>
    <submittedName>
        <fullName evidence="3">Uncharacterized protein</fullName>
    </submittedName>
</protein>
<organism evidence="3 4">
    <name type="scientific">Oryza rufipogon</name>
    <name type="common">Brownbeard rice</name>
    <name type="synonym">Asian wild rice</name>
    <dbReference type="NCBI Taxonomy" id="4529"/>
    <lineage>
        <taxon>Eukaryota</taxon>
        <taxon>Viridiplantae</taxon>
        <taxon>Streptophyta</taxon>
        <taxon>Embryophyta</taxon>
        <taxon>Tracheophyta</taxon>
        <taxon>Spermatophyta</taxon>
        <taxon>Magnoliopsida</taxon>
        <taxon>Liliopsida</taxon>
        <taxon>Poales</taxon>
        <taxon>Poaceae</taxon>
        <taxon>BOP clade</taxon>
        <taxon>Oryzoideae</taxon>
        <taxon>Oryzeae</taxon>
        <taxon>Oryzinae</taxon>
        <taxon>Oryza</taxon>
    </lineage>
</organism>
<dbReference type="AlphaFoldDB" id="A0A0E0Q6A5"/>
<dbReference type="EnsemblPlants" id="ORUFI07G09270.1">
    <property type="protein sequence ID" value="ORUFI07G09270.1"/>
    <property type="gene ID" value="ORUFI07G09270"/>
</dbReference>
<evidence type="ECO:0000313" key="3">
    <source>
        <dbReference type="EnsemblPlants" id="ORUFI07G09270.1"/>
    </source>
</evidence>
<accession>A0A0E0Q6A5</accession>
<keyword evidence="4" id="KW-1185">Reference proteome</keyword>
<reference evidence="4" key="1">
    <citation type="submission" date="2013-06" db="EMBL/GenBank/DDBJ databases">
        <authorList>
            <person name="Zhao Q."/>
        </authorList>
    </citation>
    <scope>NUCLEOTIDE SEQUENCE</scope>
    <source>
        <strain evidence="4">cv. W1943</strain>
    </source>
</reference>
<evidence type="ECO:0000313" key="4">
    <source>
        <dbReference type="Proteomes" id="UP000008022"/>
    </source>
</evidence>
<proteinExistence type="predicted"/>